<dbReference type="OrthoDB" id="2405700at2759"/>
<evidence type="ECO:0000313" key="3">
    <source>
        <dbReference type="Proteomes" id="UP000501346"/>
    </source>
</evidence>
<keyword evidence="3" id="KW-1185">Reference proteome</keyword>
<dbReference type="PANTHER" id="PTHR28031">
    <property type="entry name" value="PROLINE-RICH PROTEIN HUA1"/>
    <property type="match status" value="1"/>
</dbReference>
<evidence type="ECO:0000313" key="2">
    <source>
        <dbReference type="EMBL" id="QID85313.1"/>
    </source>
</evidence>
<dbReference type="AlphaFoldDB" id="A0A6C1E8W3"/>
<name>A0A6C1E8W3_SACPS</name>
<dbReference type="InterPro" id="IPR038910">
    <property type="entry name" value="Hua1-like"/>
</dbReference>
<dbReference type="GO" id="GO:0005737">
    <property type="term" value="C:cytoplasm"/>
    <property type="evidence" value="ECO:0007669"/>
    <property type="project" value="TreeGrafter"/>
</dbReference>
<protein>
    <submittedName>
        <fullName evidence="2">Proline-rich protein hua1</fullName>
    </submittedName>
</protein>
<reference evidence="2 3" key="1">
    <citation type="journal article" date="2019" name="BMC Genomics">
        <title>Chromosome level assembly and comparative genome analysis confirm lager-brewing yeasts originated from a single hybridization.</title>
        <authorList>
            <person name="Salazar A.N."/>
            <person name="Gorter de Vries A.R."/>
            <person name="van den Broek M."/>
            <person name="Brouwers N."/>
            <person name="de la Torre Cortes P."/>
            <person name="Kuijpers N.G.A."/>
            <person name="Daran J.G."/>
            <person name="Abeel T."/>
        </authorList>
    </citation>
    <scope>NUCLEOTIDE SEQUENCE [LARGE SCALE GENOMIC DNA]</scope>
    <source>
        <strain evidence="2 3">CBS 1483</strain>
    </source>
</reference>
<sequence length="195" mass="21760">MPQDTHDDGLPSYEEVLKEEERLQSQQQRPPRPRPNAPPRPQRPYTVPPASSSHSHSHSQTHSHTSSSSHAPPPAKPQQSSSLPWTYPPKFYCTKCGNTGYKVKNGRSCKSCWRRFAPQNNITAAPSLYTNYQMPVYTSAWQGNGPLCVQPGDPRLGGVLCGECRGSGRTRFLLDEDMCSLCHGVGRIITQPQRY</sequence>
<proteinExistence type="predicted"/>
<accession>A0A6C1E8W3</accession>
<feature type="compositionally biased region" description="Basic and acidic residues" evidence="1">
    <location>
        <begin position="1"/>
        <end position="23"/>
    </location>
</feature>
<feature type="region of interest" description="Disordered" evidence="1">
    <location>
        <begin position="1"/>
        <end position="83"/>
    </location>
</feature>
<gene>
    <name evidence="2" type="primary">HUA1_2</name>
    <name evidence="2" type="ORF">GRS66_007884</name>
</gene>
<dbReference type="Gene3D" id="6.20.20.10">
    <property type="match status" value="1"/>
</dbReference>
<dbReference type="EMBL" id="CP049004">
    <property type="protein sequence ID" value="QID85313.1"/>
    <property type="molecule type" value="Genomic_DNA"/>
</dbReference>
<dbReference type="PANTHER" id="PTHR28031:SF1">
    <property type="entry name" value="PROLINE-RICH PROTEIN HUA1"/>
    <property type="match status" value="1"/>
</dbReference>
<feature type="compositionally biased region" description="Pro residues" evidence="1">
    <location>
        <begin position="33"/>
        <end position="42"/>
    </location>
</feature>
<dbReference type="Proteomes" id="UP000501346">
    <property type="component" value="Chromosome SeVII-ScVII"/>
</dbReference>
<organism evidence="2 3">
    <name type="scientific">Saccharomyces pastorianus</name>
    <name type="common">Lager yeast</name>
    <name type="synonym">Saccharomyces cerevisiae x Saccharomyces eubayanus</name>
    <dbReference type="NCBI Taxonomy" id="27292"/>
    <lineage>
        <taxon>Eukaryota</taxon>
        <taxon>Fungi</taxon>
        <taxon>Dikarya</taxon>
        <taxon>Ascomycota</taxon>
        <taxon>Saccharomycotina</taxon>
        <taxon>Saccharomycetes</taxon>
        <taxon>Saccharomycetales</taxon>
        <taxon>Saccharomycetaceae</taxon>
        <taxon>Saccharomyces</taxon>
    </lineage>
</organism>
<evidence type="ECO:0000256" key="1">
    <source>
        <dbReference type="SAM" id="MobiDB-lite"/>
    </source>
</evidence>
<feature type="compositionally biased region" description="Low complexity" evidence="1">
    <location>
        <begin position="43"/>
        <end position="54"/>
    </location>
</feature>